<dbReference type="PANTHER" id="PTHR47221">
    <property type="entry name" value="FIBRINOGEN ALPHA CHAIN"/>
    <property type="match status" value="1"/>
</dbReference>
<sequence>MAVLELRCWFLVAVIYNGCMVELLDARHDGSRSSADDSFGQNYGGSLLARVLTGRAGDLAGGTVERVRHGAGRAAYRQTGGGRAARQGGSYYGPPDSLASGDGDVRPEKEDFMTRPTVLPGYEDKPSNVDKLNTNDVLKNNAEKVTNSGHKIQHPQTYITGTVHKEPGDRSTSGGTSSSGSTSSTRHTVNRGRRPHVITMVHNINVGRNPSGRASSAGNDGSEENTQHVKIITHNPKQDSDDVSGSNLMRAIKDRFKMEDLVNKNMMTMMKFLLKTVSEHTDEISGLRHVISGLQAELESVKESQQAPPPFIETLPITSNDTDDDAFNRIYGETLNGRVAVLENQLAKETLEKQRLREEVETLRKNQLDFDTRLLESEGAVRNISGQFRVIAKSVNTLVQQGNETIGILGTMNNGGMNPEVTSVLEQMRKNVTILGDELVNLVEQILVGRDEIQEVDEKLDSIDEFFQNFTGEINTFTDEVYDLSERTFRTEEELGNATFDIYFLKEDVAGLKSKTVANNDFLWRHEDRLTSLSSSISDLKDEVEKKEEETRDYFDKKITTLDDVIDENTKTILQIGRVQESVANELVSVAETTRNNDQTLRDHEAILNRVAMDQNLQRKTLDAQGGALNDVIDIVRDMNLGLPTAVAKDCADVYKFGQRQNGVYSIQPEGSPEVTQVFCDMETEDGGWTVIQRRGNGTVDFYRTWEEYKAGFGSPHTEYWLGNELLHLLTDQGEYEMRIDLEDWVGMAVYAKYSTVYVSDEGNSYRIRLGEYSGDAGDGLRLGDRRRFSTKDKDHDRWEEGECAKYSKGGWWFAWCTSANLNGVYRHTGPYDGDLNGVYWYPWKGTRYSLRKVSMKIRPKEFNQKPSERELGDYWPEEDQAVNTNGGLTRNPRWKIDEGPHGGFQEDEPIDSSEDYPEDYMFGDQFRGPDFPLETKSDRHQIQSGPDQDLAGKRERVWSKEESFEDPDSFRGPDFPVNGFGWDRAGSYDVGPNRDLLPTHKGGHRDDFEDD</sequence>
<evidence type="ECO:0000256" key="5">
    <source>
        <dbReference type="ARBA" id="ARBA00023157"/>
    </source>
</evidence>
<feature type="region of interest" description="Disordered" evidence="8">
    <location>
        <begin position="74"/>
        <end position="193"/>
    </location>
</feature>
<comment type="subcellular location">
    <subcellularLocation>
        <location evidence="1">Secreted</location>
    </subcellularLocation>
</comment>
<feature type="coiled-coil region" evidence="7">
    <location>
        <begin position="339"/>
        <end position="366"/>
    </location>
</feature>
<evidence type="ECO:0000256" key="4">
    <source>
        <dbReference type="ARBA" id="ARBA00023054"/>
    </source>
</evidence>
<feature type="compositionally biased region" description="Low complexity" evidence="8">
    <location>
        <begin position="74"/>
        <end position="93"/>
    </location>
</feature>
<dbReference type="GeneID" id="118404530"/>
<name>A0A9J7HK50_BRAFL</name>
<gene>
    <name evidence="12" type="primary">LOC118404530</name>
</gene>
<dbReference type="InterPro" id="IPR020837">
    <property type="entry name" value="Fibrinogen_CS"/>
</dbReference>
<dbReference type="CDD" id="cd00087">
    <property type="entry name" value="FReD"/>
    <property type="match status" value="1"/>
</dbReference>
<dbReference type="Gene3D" id="3.90.215.10">
    <property type="entry name" value="Gamma Fibrinogen, chain A, domain 1"/>
    <property type="match status" value="1"/>
</dbReference>
<dbReference type="PANTHER" id="PTHR47221:SF6">
    <property type="entry name" value="FIBRINOGEN ALPHA CHAIN"/>
    <property type="match status" value="1"/>
</dbReference>
<dbReference type="FunFam" id="3.90.215.10:FF:000001">
    <property type="entry name" value="Tenascin isoform 1"/>
    <property type="match status" value="1"/>
</dbReference>
<evidence type="ECO:0000259" key="10">
    <source>
        <dbReference type="PROSITE" id="PS51406"/>
    </source>
</evidence>
<organism evidence="11 12">
    <name type="scientific">Branchiostoma floridae</name>
    <name type="common">Florida lancelet</name>
    <name type="synonym">Amphioxus</name>
    <dbReference type="NCBI Taxonomy" id="7739"/>
    <lineage>
        <taxon>Eukaryota</taxon>
        <taxon>Metazoa</taxon>
        <taxon>Chordata</taxon>
        <taxon>Cephalochordata</taxon>
        <taxon>Leptocardii</taxon>
        <taxon>Amphioxiformes</taxon>
        <taxon>Branchiostomatidae</taxon>
        <taxon>Branchiostoma</taxon>
    </lineage>
</organism>
<dbReference type="RefSeq" id="XP_035659562.1">
    <property type="nucleotide sequence ID" value="XM_035803669.1"/>
</dbReference>
<reference evidence="12" key="2">
    <citation type="submission" date="2025-08" db="UniProtKB">
        <authorList>
            <consortium name="RefSeq"/>
        </authorList>
    </citation>
    <scope>IDENTIFICATION</scope>
    <source>
        <strain evidence="12">S238N-H82</strain>
        <tissue evidence="12">Testes</tissue>
    </source>
</reference>
<feature type="compositionally biased region" description="Basic and acidic residues" evidence="8">
    <location>
        <begin position="951"/>
        <end position="963"/>
    </location>
</feature>
<evidence type="ECO:0000256" key="1">
    <source>
        <dbReference type="ARBA" id="ARBA00004613"/>
    </source>
</evidence>
<evidence type="ECO:0000313" key="11">
    <source>
        <dbReference type="Proteomes" id="UP000001554"/>
    </source>
</evidence>
<evidence type="ECO:0000313" key="12">
    <source>
        <dbReference type="RefSeq" id="XP_035659562.1"/>
    </source>
</evidence>
<keyword evidence="4 7" id="KW-0175">Coiled coil</keyword>
<evidence type="ECO:0000256" key="3">
    <source>
        <dbReference type="ARBA" id="ARBA00022729"/>
    </source>
</evidence>
<dbReference type="AlphaFoldDB" id="A0A9J7HK50"/>
<dbReference type="InterPro" id="IPR002181">
    <property type="entry name" value="Fibrinogen_a/b/g_C_dom"/>
</dbReference>
<dbReference type="Proteomes" id="UP000001554">
    <property type="component" value="Chromosome 17"/>
</dbReference>
<protein>
    <submittedName>
        <fullName evidence="12">Uncharacterized protein LOC118404530</fullName>
    </submittedName>
</protein>
<dbReference type="SUPFAM" id="SSF56496">
    <property type="entry name" value="Fibrinogen C-terminal domain-like"/>
    <property type="match status" value="1"/>
</dbReference>
<dbReference type="InterPro" id="IPR014716">
    <property type="entry name" value="Fibrinogen_a/b/g_C_1"/>
</dbReference>
<evidence type="ECO:0000256" key="2">
    <source>
        <dbReference type="ARBA" id="ARBA00022525"/>
    </source>
</evidence>
<dbReference type="Pfam" id="PF00147">
    <property type="entry name" value="Fibrinogen_C"/>
    <property type="match status" value="1"/>
</dbReference>
<dbReference type="KEGG" id="bfo:118404530"/>
<feature type="domain" description="Fibrinogen C-terminal" evidence="10">
    <location>
        <begin position="642"/>
        <end position="862"/>
    </location>
</feature>
<evidence type="ECO:0000256" key="9">
    <source>
        <dbReference type="SAM" id="SignalP"/>
    </source>
</evidence>
<feature type="coiled-coil region" evidence="7">
    <location>
        <begin position="530"/>
        <end position="557"/>
    </location>
</feature>
<dbReference type="InterPro" id="IPR037579">
    <property type="entry name" value="FIB_ANG-like"/>
</dbReference>
<keyword evidence="3 9" id="KW-0732">Signal</keyword>
<dbReference type="PROSITE" id="PS00514">
    <property type="entry name" value="FIBRINOGEN_C_1"/>
    <property type="match status" value="1"/>
</dbReference>
<keyword evidence="2" id="KW-0964">Secreted</keyword>
<feature type="compositionally biased region" description="Low complexity" evidence="8">
    <location>
        <begin position="171"/>
        <end position="185"/>
    </location>
</feature>
<dbReference type="InterPro" id="IPR036056">
    <property type="entry name" value="Fibrinogen-like_C"/>
</dbReference>
<dbReference type="Gene3D" id="1.10.287.1490">
    <property type="match status" value="1"/>
</dbReference>
<evidence type="ECO:0000256" key="7">
    <source>
        <dbReference type="SAM" id="Coils"/>
    </source>
</evidence>
<feature type="chain" id="PRO_5039893450" evidence="9">
    <location>
        <begin position="27"/>
        <end position="1012"/>
    </location>
</feature>
<dbReference type="GO" id="GO:0005615">
    <property type="term" value="C:extracellular space"/>
    <property type="evidence" value="ECO:0000318"/>
    <property type="project" value="GO_Central"/>
</dbReference>
<dbReference type="SMART" id="SM00186">
    <property type="entry name" value="FBG"/>
    <property type="match status" value="1"/>
</dbReference>
<dbReference type="NCBIfam" id="NF040941">
    <property type="entry name" value="GGGWT_bact"/>
    <property type="match status" value="1"/>
</dbReference>
<keyword evidence="5" id="KW-1015">Disulfide bond</keyword>
<feature type="signal peptide" evidence="9">
    <location>
        <begin position="1"/>
        <end position="26"/>
    </location>
</feature>
<keyword evidence="6" id="KW-0325">Glycoprotein</keyword>
<feature type="region of interest" description="Disordered" evidence="8">
    <location>
        <begin position="883"/>
        <end position="1012"/>
    </location>
</feature>
<reference evidence="11" key="1">
    <citation type="journal article" date="2020" name="Nat. Ecol. Evol.">
        <title>Deeply conserved synteny resolves early events in vertebrate evolution.</title>
        <authorList>
            <person name="Simakov O."/>
            <person name="Marletaz F."/>
            <person name="Yue J.X."/>
            <person name="O'Connell B."/>
            <person name="Jenkins J."/>
            <person name="Brandt A."/>
            <person name="Calef R."/>
            <person name="Tung C.H."/>
            <person name="Huang T.K."/>
            <person name="Schmutz J."/>
            <person name="Satoh N."/>
            <person name="Yu J.K."/>
            <person name="Putnam N.H."/>
            <person name="Green R.E."/>
            <person name="Rokhsar D.S."/>
        </authorList>
    </citation>
    <scope>NUCLEOTIDE SEQUENCE [LARGE SCALE GENOMIC DNA]</scope>
    <source>
        <strain evidence="11">S238N-H82</strain>
    </source>
</reference>
<evidence type="ECO:0000256" key="8">
    <source>
        <dbReference type="SAM" id="MobiDB-lite"/>
    </source>
</evidence>
<feature type="compositionally biased region" description="Acidic residues" evidence="8">
    <location>
        <begin position="906"/>
        <end position="919"/>
    </location>
</feature>
<accession>A0A9J7HK50</accession>
<proteinExistence type="predicted"/>
<keyword evidence="11" id="KW-1185">Reference proteome</keyword>
<dbReference type="PROSITE" id="PS51406">
    <property type="entry name" value="FIBRINOGEN_C_2"/>
    <property type="match status" value="1"/>
</dbReference>
<feature type="compositionally biased region" description="Basic and acidic residues" evidence="8">
    <location>
        <begin position="103"/>
        <end position="113"/>
    </location>
</feature>
<feature type="compositionally biased region" description="Polar residues" evidence="8">
    <location>
        <begin position="130"/>
        <end position="160"/>
    </location>
</feature>
<evidence type="ECO:0000256" key="6">
    <source>
        <dbReference type="ARBA" id="ARBA00023180"/>
    </source>
</evidence>
<dbReference type="OrthoDB" id="10027369at2759"/>